<keyword evidence="6" id="KW-1185">Reference proteome</keyword>
<sequence>MNPSVFYETTPLSEKDCFMVFSREKKLFDFPLHVHTEFEINFIENAEYAQRIVGDSIEEIGTLELALIANPHLAHGWFTHKCQSENIKEITIQFHADLFNEQILRKDQFRSIQQMLERGYYGIAFTKDKIQEVRNTIYELTQARDGFNSVIKLFKLLYQLSLDTNMRVLSSRSFGSDKETHTSRRINKAIKYLNENYAEDVKLKDVSQHVGMSDVSFCRFIKKRTGNSFVDTLNAIRLGQASRMLIDTSHSVSEIAWLCGFNNLSNFNRTFKKKRGQTPTEFRDQYIGSKFYF</sequence>
<evidence type="ECO:0000256" key="3">
    <source>
        <dbReference type="ARBA" id="ARBA00023163"/>
    </source>
</evidence>
<dbReference type="EMBL" id="JAERTY010000005">
    <property type="protein sequence ID" value="MBL1409194.1"/>
    <property type="molecule type" value="Genomic_DNA"/>
</dbReference>
<dbReference type="PANTHER" id="PTHR43280">
    <property type="entry name" value="ARAC-FAMILY TRANSCRIPTIONAL REGULATOR"/>
    <property type="match status" value="1"/>
</dbReference>
<dbReference type="InterPro" id="IPR018062">
    <property type="entry name" value="HTH_AraC-typ_CS"/>
</dbReference>
<feature type="domain" description="HTH araC/xylS-type" evidence="4">
    <location>
        <begin position="187"/>
        <end position="285"/>
    </location>
</feature>
<comment type="caution">
    <text evidence="5">The sequence shown here is derived from an EMBL/GenBank/DDBJ whole genome shotgun (WGS) entry which is preliminary data.</text>
</comment>
<dbReference type="InterPro" id="IPR009057">
    <property type="entry name" value="Homeodomain-like_sf"/>
</dbReference>
<keyword evidence="2" id="KW-0238">DNA-binding</keyword>
<dbReference type="InterPro" id="IPR018060">
    <property type="entry name" value="HTH_AraC"/>
</dbReference>
<evidence type="ECO:0000256" key="1">
    <source>
        <dbReference type="ARBA" id="ARBA00023015"/>
    </source>
</evidence>
<keyword evidence="3" id="KW-0804">Transcription</keyword>
<gene>
    <name evidence="5" type="ORF">JKG61_10560</name>
</gene>
<reference evidence="5 6" key="1">
    <citation type="submission" date="2021-01" db="EMBL/GenBank/DDBJ databases">
        <title>C459-1 draft genome sequence.</title>
        <authorList>
            <person name="Zhang X.-F."/>
        </authorList>
    </citation>
    <scope>NUCLEOTIDE SEQUENCE [LARGE SCALE GENOMIC DNA]</scope>
    <source>
        <strain evidence="6">C459-1</strain>
    </source>
</reference>
<dbReference type="PANTHER" id="PTHR43280:SF27">
    <property type="entry name" value="TRANSCRIPTIONAL REGULATOR MTLR"/>
    <property type="match status" value="1"/>
</dbReference>
<dbReference type="InterPro" id="IPR020449">
    <property type="entry name" value="Tscrpt_reg_AraC-type_HTH"/>
</dbReference>
<evidence type="ECO:0000256" key="2">
    <source>
        <dbReference type="ARBA" id="ARBA00023125"/>
    </source>
</evidence>
<dbReference type="PROSITE" id="PS00041">
    <property type="entry name" value="HTH_ARAC_FAMILY_1"/>
    <property type="match status" value="1"/>
</dbReference>
<name>A0ABS1R4N9_9SPHI</name>
<dbReference type="Gene3D" id="1.10.10.60">
    <property type="entry name" value="Homeodomain-like"/>
    <property type="match status" value="2"/>
</dbReference>
<dbReference type="Proteomes" id="UP000625283">
    <property type="component" value="Unassembled WGS sequence"/>
</dbReference>
<dbReference type="PRINTS" id="PR00032">
    <property type="entry name" value="HTHARAC"/>
</dbReference>
<proteinExistence type="predicted"/>
<organism evidence="5 6">
    <name type="scientific">Sphingobacterium faecale</name>
    <dbReference type="NCBI Taxonomy" id="2803775"/>
    <lineage>
        <taxon>Bacteria</taxon>
        <taxon>Pseudomonadati</taxon>
        <taxon>Bacteroidota</taxon>
        <taxon>Sphingobacteriia</taxon>
        <taxon>Sphingobacteriales</taxon>
        <taxon>Sphingobacteriaceae</taxon>
        <taxon>Sphingobacterium</taxon>
    </lineage>
</organism>
<dbReference type="Pfam" id="PF12833">
    <property type="entry name" value="HTH_18"/>
    <property type="match status" value="1"/>
</dbReference>
<evidence type="ECO:0000259" key="4">
    <source>
        <dbReference type="PROSITE" id="PS01124"/>
    </source>
</evidence>
<accession>A0ABS1R4N9</accession>
<dbReference type="RefSeq" id="WP_202102949.1">
    <property type="nucleotide sequence ID" value="NZ_JAERTY010000005.1"/>
</dbReference>
<evidence type="ECO:0000313" key="6">
    <source>
        <dbReference type="Proteomes" id="UP000625283"/>
    </source>
</evidence>
<evidence type="ECO:0000313" key="5">
    <source>
        <dbReference type="EMBL" id="MBL1409194.1"/>
    </source>
</evidence>
<keyword evidence="1" id="KW-0805">Transcription regulation</keyword>
<dbReference type="SMART" id="SM00342">
    <property type="entry name" value="HTH_ARAC"/>
    <property type="match status" value="1"/>
</dbReference>
<protein>
    <submittedName>
        <fullName evidence="5">Helix-turn-helix domain-containing protein</fullName>
    </submittedName>
</protein>
<dbReference type="SUPFAM" id="SSF46689">
    <property type="entry name" value="Homeodomain-like"/>
    <property type="match status" value="2"/>
</dbReference>
<dbReference type="PROSITE" id="PS01124">
    <property type="entry name" value="HTH_ARAC_FAMILY_2"/>
    <property type="match status" value="1"/>
</dbReference>